<dbReference type="PANTHER" id="PTHR42840:SF3">
    <property type="entry name" value="BINDING ROSSMANN FOLD OXIDOREDUCTASE, PUTATIVE (AFU_ORTHOLOGUE AFUA_2G10240)-RELATED"/>
    <property type="match status" value="1"/>
</dbReference>
<dbReference type="NCBIfam" id="TIGR04380">
    <property type="entry name" value="myo_inos_iolG"/>
    <property type="match status" value="1"/>
</dbReference>
<dbReference type="InterPro" id="IPR030827">
    <property type="entry name" value="Myo_inos_IolG"/>
</dbReference>
<evidence type="ECO:0000313" key="6">
    <source>
        <dbReference type="Proteomes" id="UP000612680"/>
    </source>
</evidence>
<keyword evidence="6" id="KW-1185">Reference proteome</keyword>
<reference evidence="5 6" key="1">
    <citation type="submission" date="2020-06" db="EMBL/GenBank/DDBJ databases">
        <title>Dyadobacter sandarakinus sp. nov., isolated from the soil of the Arctic Yellow River Station.</title>
        <authorList>
            <person name="Zhang Y."/>
            <person name="Peng F."/>
        </authorList>
    </citation>
    <scope>NUCLEOTIDE SEQUENCE [LARGE SCALE GENOMIC DNA]</scope>
    <source>
        <strain evidence="5 6">Q3-56</strain>
    </source>
</reference>
<evidence type="ECO:0000259" key="3">
    <source>
        <dbReference type="Pfam" id="PF01408"/>
    </source>
</evidence>
<dbReference type="InterPro" id="IPR000683">
    <property type="entry name" value="Gfo/Idh/MocA-like_OxRdtase_N"/>
</dbReference>
<dbReference type="RefSeq" id="WP_204663261.1">
    <property type="nucleotide sequence ID" value="NZ_CP056775.1"/>
</dbReference>
<evidence type="ECO:0000256" key="1">
    <source>
        <dbReference type="ARBA" id="ARBA00010928"/>
    </source>
</evidence>
<dbReference type="Proteomes" id="UP000612680">
    <property type="component" value="Chromosome"/>
</dbReference>
<evidence type="ECO:0000313" key="5">
    <source>
        <dbReference type="EMBL" id="QRR01195.1"/>
    </source>
</evidence>
<gene>
    <name evidence="5" type="primary">iolG</name>
    <name evidence="5" type="ORF">HWI92_09900</name>
</gene>
<dbReference type="SUPFAM" id="SSF51735">
    <property type="entry name" value="NAD(P)-binding Rossmann-fold domains"/>
    <property type="match status" value="1"/>
</dbReference>
<feature type="domain" description="Gfo/Idh/MocA-like oxidoreductase N-terminal" evidence="3">
    <location>
        <begin position="6"/>
        <end position="124"/>
    </location>
</feature>
<dbReference type="PANTHER" id="PTHR42840">
    <property type="entry name" value="NAD(P)-BINDING ROSSMANN-FOLD SUPERFAMILY PROTEIN-RELATED"/>
    <property type="match status" value="1"/>
</dbReference>
<dbReference type="GO" id="GO:0050112">
    <property type="term" value="F:inositol 2-dehydrogenase (NAD+) activity"/>
    <property type="evidence" value="ECO:0007669"/>
    <property type="project" value="UniProtKB-EC"/>
</dbReference>
<dbReference type="Gene3D" id="3.30.360.10">
    <property type="entry name" value="Dihydrodipicolinate Reductase, domain 2"/>
    <property type="match status" value="1"/>
</dbReference>
<keyword evidence="2 5" id="KW-0560">Oxidoreductase</keyword>
<sequence>MSKKLKTGVIGLGRIGQIHLANLVHHMPDAEVIIASDVSPAAHAFAERLGVPHVTTQAEDVLNHPEVEAVIICSPTPYHVPYTIAAAKQGKHVFCEKPLDVTLESIREAEQVVAENGVKLMLGFNRRFDANFSNIRQLVEAGKIGEPHILRITSRDPAPPPVEYLKVSGGIFLDMSIHDFDMARYMVGSEVTEVFVKGDALIHPEIREFGDIDTAVIVLTFENGTLGVIDNSRKAVYGYDQRLEIFGSKGMAKAENNTADSLIHFDDAGGHSSLPLHFFLERYENAYRVCLRSFIRCILDDKPSPVNAHDGLMATAIGIAAMRSLTEGRPVKISEVVQESAVNEPISEATVKA</sequence>
<dbReference type="InterPro" id="IPR036291">
    <property type="entry name" value="NAD(P)-bd_dom_sf"/>
</dbReference>
<dbReference type="EC" id="1.1.1.18" evidence="5"/>
<name>A0ABX7I5Y5_9BACT</name>
<dbReference type="EMBL" id="CP056775">
    <property type="protein sequence ID" value="QRR01195.1"/>
    <property type="molecule type" value="Genomic_DNA"/>
</dbReference>
<evidence type="ECO:0000256" key="2">
    <source>
        <dbReference type="ARBA" id="ARBA00023002"/>
    </source>
</evidence>
<proteinExistence type="inferred from homology"/>
<dbReference type="Gene3D" id="3.40.50.720">
    <property type="entry name" value="NAD(P)-binding Rossmann-like Domain"/>
    <property type="match status" value="1"/>
</dbReference>
<protein>
    <submittedName>
        <fullName evidence="5">Inositol 2-dehydrogenase</fullName>
        <ecNumber evidence="5">1.1.1.18</ecNumber>
    </submittedName>
</protein>
<accession>A0ABX7I5Y5</accession>
<organism evidence="5 6">
    <name type="scientific">Dyadobacter sandarakinus</name>
    <dbReference type="NCBI Taxonomy" id="2747268"/>
    <lineage>
        <taxon>Bacteria</taxon>
        <taxon>Pseudomonadati</taxon>
        <taxon>Bacteroidota</taxon>
        <taxon>Cytophagia</taxon>
        <taxon>Cytophagales</taxon>
        <taxon>Spirosomataceae</taxon>
        <taxon>Dyadobacter</taxon>
    </lineage>
</organism>
<comment type="similarity">
    <text evidence="1">Belongs to the Gfo/Idh/MocA family.</text>
</comment>
<dbReference type="InterPro" id="IPR055170">
    <property type="entry name" value="GFO_IDH_MocA-like_dom"/>
</dbReference>
<dbReference type="Pfam" id="PF22725">
    <property type="entry name" value="GFO_IDH_MocA_C3"/>
    <property type="match status" value="1"/>
</dbReference>
<feature type="domain" description="GFO/IDH/MocA-like oxidoreductase" evidence="4">
    <location>
        <begin position="133"/>
        <end position="252"/>
    </location>
</feature>
<dbReference type="SUPFAM" id="SSF55347">
    <property type="entry name" value="Glyceraldehyde-3-phosphate dehydrogenase-like, C-terminal domain"/>
    <property type="match status" value="1"/>
</dbReference>
<evidence type="ECO:0000259" key="4">
    <source>
        <dbReference type="Pfam" id="PF22725"/>
    </source>
</evidence>
<dbReference type="Pfam" id="PF01408">
    <property type="entry name" value="GFO_IDH_MocA"/>
    <property type="match status" value="1"/>
</dbReference>